<accession>A0AAN9BJG5</accession>
<evidence type="ECO:0000256" key="1">
    <source>
        <dbReference type="SAM" id="MobiDB-lite"/>
    </source>
</evidence>
<dbReference type="AlphaFoldDB" id="A0AAN9BJG5"/>
<name>A0AAN9BJG5_9CAEN</name>
<keyword evidence="4" id="KW-1185">Reference proteome</keyword>
<gene>
    <name evidence="3" type="ORF">V1264_017914</name>
</gene>
<feature type="signal peptide" evidence="2">
    <location>
        <begin position="1"/>
        <end position="20"/>
    </location>
</feature>
<feature type="region of interest" description="Disordered" evidence="1">
    <location>
        <begin position="237"/>
        <end position="293"/>
    </location>
</feature>
<evidence type="ECO:0000256" key="2">
    <source>
        <dbReference type="SAM" id="SignalP"/>
    </source>
</evidence>
<dbReference type="Proteomes" id="UP001374579">
    <property type="component" value="Unassembled WGS sequence"/>
</dbReference>
<dbReference type="EMBL" id="JBAMIC010000007">
    <property type="protein sequence ID" value="KAK7106687.1"/>
    <property type="molecule type" value="Genomic_DNA"/>
</dbReference>
<protein>
    <submittedName>
        <fullName evidence="3">Uncharacterized protein</fullName>
    </submittedName>
</protein>
<evidence type="ECO:0000313" key="4">
    <source>
        <dbReference type="Proteomes" id="UP001374579"/>
    </source>
</evidence>
<organism evidence="3 4">
    <name type="scientific">Littorina saxatilis</name>
    <dbReference type="NCBI Taxonomy" id="31220"/>
    <lineage>
        <taxon>Eukaryota</taxon>
        <taxon>Metazoa</taxon>
        <taxon>Spiralia</taxon>
        <taxon>Lophotrochozoa</taxon>
        <taxon>Mollusca</taxon>
        <taxon>Gastropoda</taxon>
        <taxon>Caenogastropoda</taxon>
        <taxon>Littorinimorpha</taxon>
        <taxon>Littorinoidea</taxon>
        <taxon>Littorinidae</taxon>
        <taxon>Littorina</taxon>
    </lineage>
</organism>
<sequence length="293" mass="31114">MRLCAAIFMYITALPVATQGADVNETCEPFVENSDSLCTCAINTQAVDIDGGNCPSTVGYVRLVFVGVNGIEEDFCTFSDYKLGLIQSTIDDPRFVSCGKVNDGNPDVVTLELWLRSCEPAFIGLEFICKPNCGGGSLTSSISGTHIAYSPDCRPGITGEKCNETCPSDCVGGVCGRELGNCTRIPPPQEKKDNTLAIALGVGVPGLAALLSWLCWCCSNTSTALSILEVVGCGSAERRSDKSSDSDDNDPDMTSPRKDRASVKDVSVAIEDNPQKTKYDPNESEDSSSQSIT</sequence>
<reference evidence="3 4" key="1">
    <citation type="submission" date="2024-02" db="EMBL/GenBank/DDBJ databases">
        <title>Chromosome-scale genome assembly of the rough periwinkle Littorina saxatilis.</title>
        <authorList>
            <person name="De Jode A."/>
            <person name="Faria R."/>
            <person name="Formenti G."/>
            <person name="Sims Y."/>
            <person name="Smith T.P."/>
            <person name="Tracey A."/>
            <person name="Wood J.M.D."/>
            <person name="Zagrodzka Z.B."/>
            <person name="Johannesson K."/>
            <person name="Butlin R.K."/>
            <person name="Leder E.H."/>
        </authorList>
    </citation>
    <scope>NUCLEOTIDE SEQUENCE [LARGE SCALE GENOMIC DNA]</scope>
    <source>
        <strain evidence="3">Snail1</strain>
        <tissue evidence="3">Muscle</tissue>
    </source>
</reference>
<feature type="chain" id="PRO_5043042513" evidence="2">
    <location>
        <begin position="21"/>
        <end position="293"/>
    </location>
</feature>
<evidence type="ECO:0000313" key="3">
    <source>
        <dbReference type="EMBL" id="KAK7106687.1"/>
    </source>
</evidence>
<proteinExistence type="predicted"/>
<keyword evidence="2" id="KW-0732">Signal</keyword>
<comment type="caution">
    <text evidence="3">The sequence shown here is derived from an EMBL/GenBank/DDBJ whole genome shotgun (WGS) entry which is preliminary data.</text>
</comment>